<evidence type="ECO:0000259" key="8">
    <source>
        <dbReference type="Pfam" id="PF01794"/>
    </source>
</evidence>
<feature type="transmembrane region" description="Helical" evidence="7">
    <location>
        <begin position="180"/>
        <end position="198"/>
    </location>
</feature>
<evidence type="ECO:0000256" key="3">
    <source>
        <dbReference type="ARBA" id="ARBA00022692"/>
    </source>
</evidence>
<comment type="cofactor">
    <cofactor evidence="7">
        <name>FMN</name>
        <dbReference type="ChEBI" id="CHEBI:58210"/>
    </cofactor>
    <text evidence="7">Binds 1 FMN per subunit.</text>
</comment>
<keyword evidence="6 7" id="KW-0472">Membrane</keyword>
<comment type="subunit">
    <text evidence="7">Heterodimer of a catalytic subunit (MsrP) and a heme-binding subunit (MsrQ).</text>
</comment>
<comment type="similarity">
    <text evidence="7">Belongs to the MsrQ family.</text>
</comment>
<evidence type="ECO:0000256" key="4">
    <source>
        <dbReference type="ARBA" id="ARBA00022989"/>
    </source>
</evidence>
<comment type="cofactor">
    <cofactor evidence="7">
        <name>heme b</name>
        <dbReference type="ChEBI" id="CHEBI:60344"/>
    </cofactor>
    <text evidence="7">Binds 1 heme b (iron(II)-protoporphyrin IX) group per subunit.</text>
</comment>
<keyword evidence="3 7" id="KW-0812">Transmembrane</keyword>
<feature type="transmembrane region" description="Helical" evidence="7">
    <location>
        <begin position="154"/>
        <end position="174"/>
    </location>
</feature>
<dbReference type="InterPro" id="IPR022837">
    <property type="entry name" value="MsrQ-like"/>
</dbReference>
<organism evidence="9 10">
    <name type="scientific">Jeongeupia naejangsanensis</name>
    <dbReference type="NCBI Taxonomy" id="613195"/>
    <lineage>
        <taxon>Bacteria</taxon>
        <taxon>Pseudomonadati</taxon>
        <taxon>Pseudomonadota</taxon>
        <taxon>Betaproteobacteria</taxon>
        <taxon>Neisseriales</taxon>
        <taxon>Chitinibacteraceae</taxon>
        <taxon>Jeongeupia</taxon>
    </lineage>
</organism>
<evidence type="ECO:0000313" key="10">
    <source>
        <dbReference type="Proteomes" id="UP000809431"/>
    </source>
</evidence>
<evidence type="ECO:0000256" key="6">
    <source>
        <dbReference type="ARBA" id="ARBA00023136"/>
    </source>
</evidence>
<dbReference type="Proteomes" id="UP000809431">
    <property type="component" value="Unassembled WGS sequence"/>
</dbReference>
<evidence type="ECO:0000256" key="5">
    <source>
        <dbReference type="ARBA" id="ARBA00023004"/>
    </source>
</evidence>
<feature type="domain" description="Ferric oxidoreductase" evidence="8">
    <location>
        <begin position="55"/>
        <end position="168"/>
    </location>
</feature>
<dbReference type="InterPro" id="IPR013130">
    <property type="entry name" value="Fe3_Rdtase_TM_dom"/>
</dbReference>
<keyword evidence="2 7" id="KW-0813">Transport</keyword>
<feature type="transmembrane region" description="Helical" evidence="7">
    <location>
        <begin position="124"/>
        <end position="142"/>
    </location>
</feature>
<sequence>MCTQVHGTVPTPKGPSIMIQNLKIAVFLICLLPLARLVWLAPTAVNPVEFITHSTGTWALVGLLVTLAVSPLRQFTGRNELLKFRRMLGLFAFFYACLHFTTWFALDHFFDFGAMWHDVYKRPFITVGFSAFVLLIPLAVTSNDRMVRKLKRNWGRLHKLVYPIAILVVVHYWWLVKRDITEPAIYGAVLALLLLWRLDRWQKRRAASARQSKHAAATVSSPS</sequence>
<keyword evidence="7" id="KW-0285">Flavoprotein</keyword>
<dbReference type="EMBL" id="JAESND010000005">
    <property type="protein sequence ID" value="MBM3116476.1"/>
    <property type="molecule type" value="Genomic_DNA"/>
</dbReference>
<keyword evidence="7" id="KW-0479">Metal-binding</keyword>
<evidence type="ECO:0000256" key="2">
    <source>
        <dbReference type="ARBA" id="ARBA00022448"/>
    </source>
</evidence>
<evidence type="ECO:0000313" key="9">
    <source>
        <dbReference type="EMBL" id="MBM3116476.1"/>
    </source>
</evidence>
<feature type="transmembrane region" description="Helical" evidence="7">
    <location>
        <begin position="87"/>
        <end position="104"/>
    </location>
</feature>
<dbReference type="PANTHER" id="PTHR36964">
    <property type="entry name" value="PROTEIN-METHIONINE-SULFOXIDE REDUCTASE HEME-BINDING SUBUNIT MSRQ"/>
    <property type="match status" value="1"/>
</dbReference>
<dbReference type="PANTHER" id="PTHR36964:SF1">
    <property type="entry name" value="PROTEIN-METHIONINE-SULFOXIDE REDUCTASE HEME-BINDING SUBUNIT MSRQ"/>
    <property type="match status" value="1"/>
</dbReference>
<keyword evidence="7" id="KW-0249">Electron transport</keyword>
<feature type="transmembrane region" description="Helical" evidence="7">
    <location>
        <begin position="24"/>
        <end position="45"/>
    </location>
</feature>
<proteinExistence type="inferred from homology"/>
<comment type="caution">
    <text evidence="9">The sequence shown here is derived from an EMBL/GenBank/DDBJ whole genome shotgun (WGS) entry which is preliminary data.</text>
</comment>
<comment type="function">
    <text evidence="7">Part of the MsrPQ system that repairs oxidized periplasmic proteins containing methionine sulfoxide residues (Met-O), using respiratory chain electrons. Thus protects these proteins from oxidative-stress damage caused by reactive species of oxygen and chlorine generated by the host defense mechanisms. MsrPQ is essential for the maintenance of envelope integrity under bleach stress, rescuing a wide series of structurally unrelated periplasmic proteins from methionine oxidation. MsrQ provides electrons for reduction to the reductase catalytic subunit MsrP, using the quinone pool of the respiratory chain.</text>
</comment>
<reference evidence="9 10" key="1">
    <citation type="submission" date="2021-01" db="EMBL/GenBank/DDBJ databases">
        <title>Draft Genome Sequence and Polyhydroxyalkanoate Biosynthetic Potential of Jeongeupia naejangsanensis Type Strain DSM 24253.</title>
        <authorList>
            <person name="Turrini P."/>
            <person name="Artuso I."/>
            <person name="Lugli G.A."/>
            <person name="Frangipani E."/>
            <person name="Ventura M."/>
            <person name="Visca P."/>
        </authorList>
    </citation>
    <scope>NUCLEOTIDE SEQUENCE [LARGE SCALE GENOMIC DNA]</scope>
    <source>
        <strain evidence="9 10">DSM 24253</strain>
    </source>
</reference>
<keyword evidence="10" id="KW-1185">Reference proteome</keyword>
<feature type="transmembrane region" description="Helical" evidence="7">
    <location>
        <begin position="57"/>
        <end position="75"/>
    </location>
</feature>
<protein>
    <recommendedName>
        <fullName evidence="7">Protein-methionine-sulfoxide reductase heme-binding subunit MsrQ</fullName>
    </recommendedName>
    <alternativeName>
        <fullName evidence="7">Flavocytochrome MsrQ</fullName>
    </alternativeName>
</protein>
<keyword evidence="4 7" id="KW-1133">Transmembrane helix</keyword>
<dbReference type="HAMAP" id="MF_01207">
    <property type="entry name" value="MsrQ"/>
    <property type="match status" value="1"/>
</dbReference>
<gene>
    <name evidence="7" type="primary">msrQ</name>
    <name evidence="9" type="ORF">JMJ54_11600</name>
</gene>
<evidence type="ECO:0000256" key="1">
    <source>
        <dbReference type="ARBA" id="ARBA00004141"/>
    </source>
</evidence>
<keyword evidence="5 7" id="KW-0408">Iron</keyword>
<name>A0ABS2BLJ9_9NEIS</name>
<dbReference type="Pfam" id="PF01794">
    <property type="entry name" value="Ferric_reduct"/>
    <property type="match status" value="1"/>
</dbReference>
<comment type="subcellular location">
    <subcellularLocation>
        <location evidence="7">Cell membrane</location>
        <topology evidence="7">Multi-pass membrane protein</topology>
    </subcellularLocation>
    <subcellularLocation>
        <location evidence="1">Membrane</location>
        <topology evidence="1">Multi-pass membrane protein</topology>
    </subcellularLocation>
</comment>
<keyword evidence="7" id="KW-1003">Cell membrane</keyword>
<evidence type="ECO:0000256" key="7">
    <source>
        <dbReference type="HAMAP-Rule" id="MF_01207"/>
    </source>
</evidence>
<keyword evidence="7" id="KW-0288">FMN</keyword>
<keyword evidence="7" id="KW-0349">Heme</keyword>
<accession>A0ABS2BLJ9</accession>